<feature type="region of interest" description="Disordered" evidence="1">
    <location>
        <begin position="1"/>
        <end position="20"/>
    </location>
</feature>
<feature type="domain" description="FHA" evidence="2">
    <location>
        <begin position="414"/>
        <end position="470"/>
    </location>
</feature>
<dbReference type="InterPro" id="IPR000253">
    <property type="entry name" value="FHA_dom"/>
</dbReference>
<accession>A0A914MXA7</accession>
<dbReference type="WBParaSite" id="Minc3s02648g31042">
    <property type="protein sequence ID" value="Minc3s02648g31042"/>
    <property type="gene ID" value="Minc3s02648g31042"/>
</dbReference>
<dbReference type="PANTHER" id="PTHR13233:SF0">
    <property type="entry name" value="MICROSPHERULE PROTEIN 1"/>
    <property type="match status" value="1"/>
</dbReference>
<keyword evidence="3" id="KW-1185">Reference proteome</keyword>
<dbReference type="SUPFAM" id="SSF49879">
    <property type="entry name" value="SMAD/FHA domain"/>
    <property type="match status" value="1"/>
</dbReference>
<dbReference type="PANTHER" id="PTHR13233">
    <property type="entry name" value="MICROSPHERULE PROTEIN 1"/>
    <property type="match status" value="1"/>
</dbReference>
<dbReference type="AlphaFoldDB" id="A0A914MXA7"/>
<name>A0A914MXA7_MELIC</name>
<protein>
    <submittedName>
        <fullName evidence="4">FHA domain-containing protein</fullName>
    </submittedName>
</protein>
<feature type="region of interest" description="Disordered" evidence="1">
    <location>
        <begin position="42"/>
        <end position="62"/>
    </location>
</feature>
<dbReference type="GO" id="GO:0002151">
    <property type="term" value="F:G-quadruplex RNA binding"/>
    <property type="evidence" value="ECO:0007669"/>
    <property type="project" value="InterPro"/>
</dbReference>
<dbReference type="Proteomes" id="UP000887563">
    <property type="component" value="Unplaced"/>
</dbReference>
<dbReference type="GO" id="GO:0031011">
    <property type="term" value="C:Ino80 complex"/>
    <property type="evidence" value="ECO:0007669"/>
    <property type="project" value="InterPro"/>
</dbReference>
<reference evidence="4" key="1">
    <citation type="submission" date="2022-11" db="UniProtKB">
        <authorList>
            <consortium name="WormBaseParasite"/>
        </authorList>
    </citation>
    <scope>IDENTIFICATION</scope>
</reference>
<feature type="compositionally biased region" description="Polar residues" evidence="1">
    <location>
        <begin position="1"/>
        <end position="11"/>
    </location>
</feature>
<proteinExistence type="predicted"/>
<organism evidence="3 4">
    <name type="scientific">Meloidogyne incognita</name>
    <name type="common">Southern root-knot nematode worm</name>
    <name type="synonym">Oxyuris incognita</name>
    <dbReference type="NCBI Taxonomy" id="6306"/>
    <lineage>
        <taxon>Eukaryota</taxon>
        <taxon>Metazoa</taxon>
        <taxon>Ecdysozoa</taxon>
        <taxon>Nematoda</taxon>
        <taxon>Chromadorea</taxon>
        <taxon>Rhabditida</taxon>
        <taxon>Tylenchina</taxon>
        <taxon>Tylenchomorpha</taxon>
        <taxon>Tylenchoidea</taxon>
        <taxon>Meloidogynidae</taxon>
        <taxon>Meloidogyninae</taxon>
        <taxon>Meloidogyne</taxon>
        <taxon>Meloidogyne incognita group</taxon>
    </lineage>
</organism>
<sequence>MDSPGNSLISNEQKDELHSIPQQMYHNQIGKRVMTDEGTVSMESLENPNEPRRRSTRDIKKPKFDDELVESVVLNKQTPKRRHSNEKHIVTNVNNNTILNPSVNTFPSRIPVTCNNNNNNNIAALGGNVQLLNAPSNEMDKTQQQQSNKNRRKTTPEVNTSIIRNLQPSLALLNQWTPEDDIALIAAVTHVADLWIVYTQMRFSRRYTLEQIEERWYELLYDEESSLIAKRRMEQMEKQKIISIQERIPFSLSEENLLRQIPSSAPQPISSILSKILEQNRDTTFHYARTVKILEEHWRELRLYGLLNDQRVTTTTQQQQQQLQQDEDNFTFDLYSLGSSTDVNNGQQLPMDVEERQFTRNAAICERETKEWEGAAVLVSNIIGIMPSEPIMSPETVGLFCGRCTTFDVRKERVLIGRSTKRHNVEVNLTLEGPTSYISRKQAIFKLTENNNCLLRNIGKRHINVNGRALLQGEAIELINNSIIVIALIHLKFLKNLNYRGKGGGGGGSSNNSTNNNGAIEGGSNSNIK</sequence>
<dbReference type="Gene3D" id="2.60.200.20">
    <property type="match status" value="1"/>
</dbReference>
<dbReference type="InterPro" id="IPR008984">
    <property type="entry name" value="SMAD_FHA_dom_sf"/>
</dbReference>
<evidence type="ECO:0000313" key="3">
    <source>
        <dbReference type="Proteomes" id="UP000887563"/>
    </source>
</evidence>
<feature type="compositionally biased region" description="Basic and acidic residues" evidence="1">
    <location>
        <begin position="49"/>
        <end position="62"/>
    </location>
</feature>
<evidence type="ECO:0000259" key="2">
    <source>
        <dbReference type="PROSITE" id="PS50006"/>
    </source>
</evidence>
<dbReference type="SMART" id="SM00240">
    <property type="entry name" value="FHA"/>
    <property type="match status" value="1"/>
</dbReference>
<feature type="region of interest" description="Disordered" evidence="1">
    <location>
        <begin position="504"/>
        <end position="529"/>
    </location>
</feature>
<dbReference type="GO" id="GO:0044545">
    <property type="term" value="C:NSL complex"/>
    <property type="evidence" value="ECO:0007669"/>
    <property type="project" value="TreeGrafter"/>
</dbReference>
<evidence type="ECO:0000313" key="4">
    <source>
        <dbReference type="WBParaSite" id="Minc3s02648g31042"/>
    </source>
</evidence>
<evidence type="ECO:0000256" key="1">
    <source>
        <dbReference type="SAM" id="MobiDB-lite"/>
    </source>
</evidence>
<dbReference type="GO" id="GO:0045944">
    <property type="term" value="P:positive regulation of transcription by RNA polymerase II"/>
    <property type="evidence" value="ECO:0007669"/>
    <property type="project" value="TreeGrafter"/>
</dbReference>
<dbReference type="InterPro" id="IPR025999">
    <property type="entry name" value="MCRS_N"/>
</dbReference>
<dbReference type="GO" id="GO:0071339">
    <property type="term" value="C:MLL1 complex"/>
    <property type="evidence" value="ECO:0007669"/>
    <property type="project" value="InterPro"/>
</dbReference>
<dbReference type="PROSITE" id="PS50006">
    <property type="entry name" value="FHA_DOMAIN"/>
    <property type="match status" value="1"/>
</dbReference>
<dbReference type="Pfam" id="PF13325">
    <property type="entry name" value="MCRS_N"/>
    <property type="match status" value="1"/>
</dbReference>
<dbReference type="Pfam" id="PF00498">
    <property type="entry name" value="FHA"/>
    <property type="match status" value="1"/>
</dbReference>
<dbReference type="InterPro" id="IPR037912">
    <property type="entry name" value="MCRS1"/>
</dbReference>